<comment type="caution">
    <text evidence="2">The sequence shown here is derived from an EMBL/GenBank/DDBJ whole genome shotgun (WGS) entry which is preliminary data.</text>
</comment>
<keyword evidence="3" id="KW-1185">Reference proteome</keyword>
<reference evidence="2" key="1">
    <citation type="journal article" date="2014" name="Int. J. Syst. Evol. Microbiol.">
        <title>Complete genome sequence of Corynebacterium casei LMG S-19264T (=DSM 44701T), isolated from a smear-ripened cheese.</title>
        <authorList>
            <consortium name="US DOE Joint Genome Institute (JGI-PGF)"/>
            <person name="Walter F."/>
            <person name="Albersmeier A."/>
            <person name="Kalinowski J."/>
            <person name="Ruckert C."/>
        </authorList>
    </citation>
    <scope>NUCLEOTIDE SEQUENCE</scope>
    <source>
        <strain evidence="2">KCTC 23310</strain>
    </source>
</reference>
<dbReference type="AlphaFoldDB" id="A0A918TPS8"/>
<name>A0A918TPS8_9RHOB</name>
<proteinExistence type="predicted"/>
<evidence type="ECO:0000256" key="1">
    <source>
        <dbReference type="SAM" id="SignalP"/>
    </source>
</evidence>
<feature type="chain" id="PRO_5037622254" evidence="1">
    <location>
        <begin position="24"/>
        <end position="206"/>
    </location>
</feature>
<accession>A0A918TPS8</accession>
<reference evidence="2" key="2">
    <citation type="submission" date="2020-09" db="EMBL/GenBank/DDBJ databases">
        <authorList>
            <person name="Sun Q."/>
            <person name="Kim S."/>
        </authorList>
    </citation>
    <scope>NUCLEOTIDE SEQUENCE</scope>
    <source>
        <strain evidence="2">KCTC 23310</strain>
    </source>
</reference>
<organism evidence="2 3">
    <name type="scientific">Neogemmobacter tilapiae</name>
    <dbReference type="NCBI Taxonomy" id="875041"/>
    <lineage>
        <taxon>Bacteria</taxon>
        <taxon>Pseudomonadati</taxon>
        <taxon>Pseudomonadota</taxon>
        <taxon>Alphaproteobacteria</taxon>
        <taxon>Rhodobacterales</taxon>
        <taxon>Paracoccaceae</taxon>
        <taxon>Neogemmobacter</taxon>
    </lineage>
</organism>
<gene>
    <name evidence="2" type="ORF">GCM10007315_22070</name>
</gene>
<evidence type="ECO:0000313" key="3">
    <source>
        <dbReference type="Proteomes" id="UP000638981"/>
    </source>
</evidence>
<dbReference type="RefSeq" id="WP_189411724.1">
    <property type="nucleotide sequence ID" value="NZ_BMYJ01000006.1"/>
</dbReference>
<dbReference type="Proteomes" id="UP000638981">
    <property type="component" value="Unassembled WGS sequence"/>
</dbReference>
<evidence type="ECO:0000313" key="2">
    <source>
        <dbReference type="EMBL" id="GHC58100.1"/>
    </source>
</evidence>
<dbReference type="EMBL" id="BMYJ01000006">
    <property type="protein sequence ID" value="GHC58100.1"/>
    <property type="molecule type" value="Genomic_DNA"/>
</dbReference>
<keyword evidence="1" id="KW-0732">Signal</keyword>
<protein>
    <submittedName>
        <fullName evidence="2">Uncharacterized protein</fullName>
    </submittedName>
</protein>
<sequence length="206" mass="23304">MMKLKGILLGVAFLISTVCSSFGEENKFVATNVESLRDVENILRNIATPTLEVSPEKFCLEITKTWLNEGEFSNKYDCKAVHSIWKVSDFDNIFIWVDWVKGRDIGVFLVDRWHNITFFYLRTGEFENSIIIEKTISPFKVPKGRCTGPNFTISLTFTHVVGSAILNKFSLNAEREVAVCPGGVNLEGKRSPHQLGGFSYWIQALD</sequence>
<feature type="signal peptide" evidence="1">
    <location>
        <begin position="1"/>
        <end position="23"/>
    </location>
</feature>